<evidence type="ECO:0008006" key="4">
    <source>
        <dbReference type="Google" id="ProtNLM"/>
    </source>
</evidence>
<dbReference type="EMBL" id="CP025408">
    <property type="protein sequence ID" value="AUH34821.1"/>
    <property type="molecule type" value="Genomic_DNA"/>
</dbReference>
<accession>A0A2K9F6L3</accession>
<dbReference type="Proteomes" id="UP000233742">
    <property type="component" value="Chromosome"/>
</dbReference>
<gene>
    <name evidence="2" type="ORF">CUV01_16830</name>
</gene>
<keyword evidence="1" id="KW-0732">Signal</keyword>
<protein>
    <recommendedName>
        <fullName evidence="4">Peptidase propeptide and YPEB domain-containing protein</fullName>
    </recommendedName>
</protein>
<dbReference type="OrthoDB" id="7870353at2"/>
<feature type="chain" id="PRO_5014713758" description="Peptidase propeptide and YPEB domain-containing protein" evidence="1">
    <location>
        <begin position="19"/>
        <end position="100"/>
    </location>
</feature>
<evidence type="ECO:0000313" key="3">
    <source>
        <dbReference type="Proteomes" id="UP000233742"/>
    </source>
</evidence>
<name>A0A2K9F6L3_9RHOB</name>
<feature type="signal peptide" evidence="1">
    <location>
        <begin position="1"/>
        <end position="18"/>
    </location>
</feature>
<sequence>MRLILIALLLLSALPARADDDFRPLPLHETARLVGERYHGRLIGARLAPPTAHERDLSVELVEELRLLTPARNLLVIRLDARTGRFLQVAGVGQIEALKR</sequence>
<dbReference type="AlphaFoldDB" id="A0A2K9F6L3"/>
<keyword evidence="3" id="KW-1185">Reference proteome</keyword>
<reference evidence="2 3" key="1">
    <citation type="submission" date="2017-12" db="EMBL/GenBank/DDBJ databases">
        <authorList>
            <person name="Hurst M.R.H."/>
        </authorList>
    </citation>
    <scope>NUCLEOTIDE SEQUENCE [LARGE SCALE GENOMIC DNA]</scope>
    <source>
        <strain evidence="2 3">BM15</strain>
    </source>
</reference>
<dbReference type="RefSeq" id="WP_101461481.1">
    <property type="nucleotide sequence ID" value="NZ_CP025408.1"/>
</dbReference>
<evidence type="ECO:0000313" key="2">
    <source>
        <dbReference type="EMBL" id="AUH34821.1"/>
    </source>
</evidence>
<evidence type="ECO:0000256" key="1">
    <source>
        <dbReference type="SAM" id="SignalP"/>
    </source>
</evidence>
<proteinExistence type="predicted"/>
<dbReference type="KEGG" id="paro:CUV01_16830"/>
<organism evidence="2 3">
    <name type="scientific">Paracoccus tegillarcae</name>
    <dbReference type="NCBI Taxonomy" id="1529068"/>
    <lineage>
        <taxon>Bacteria</taxon>
        <taxon>Pseudomonadati</taxon>
        <taxon>Pseudomonadota</taxon>
        <taxon>Alphaproteobacteria</taxon>
        <taxon>Rhodobacterales</taxon>
        <taxon>Paracoccaceae</taxon>
        <taxon>Paracoccus</taxon>
    </lineage>
</organism>